<dbReference type="InterPro" id="IPR000524">
    <property type="entry name" value="Tscrpt_reg_HTH_GntR"/>
</dbReference>
<evidence type="ECO:0000256" key="1">
    <source>
        <dbReference type="ARBA" id="ARBA00023015"/>
    </source>
</evidence>
<gene>
    <name evidence="5" type="ORF">FM104_10695</name>
</gene>
<dbReference type="GO" id="GO:0003700">
    <property type="term" value="F:DNA-binding transcription factor activity"/>
    <property type="evidence" value="ECO:0007669"/>
    <property type="project" value="InterPro"/>
</dbReference>
<dbReference type="SMART" id="SM00866">
    <property type="entry name" value="UTRA"/>
    <property type="match status" value="1"/>
</dbReference>
<keyword evidence="1" id="KW-0805">Transcription regulation</keyword>
<dbReference type="PANTHER" id="PTHR44846:SF1">
    <property type="entry name" value="MANNOSYL-D-GLYCERATE TRANSPORT_METABOLISM SYSTEM REPRESSOR MNGR-RELATED"/>
    <property type="match status" value="1"/>
</dbReference>
<feature type="domain" description="HTH gntR-type" evidence="4">
    <location>
        <begin position="11"/>
        <end position="79"/>
    </location>
</feature>
<dbReference type="InterPro" id="IPR036390">
    <property type="entry name" value="WH_DNA-bd_sf"/>
</dbReference>
<accession>A0A1R4K644</accession>
<organism evidence="5 6">
    <name type="scientific">Microbacterium esteraromaticum</name>
    <dbReference type="NCBI Taxonomy" id="57043"/>
    <lineage>
        <taxon>Bacteria</taxon>
        <taxon>Bacillati</taxon>
        <taxon>Actinomycetota</taxon>
        <taxon>Actinomycetes</taxon>
        <taxon>Micrococcales</taxon>
        <taxon>Microbacteriaceae</taxon>
        <taxon>Microbacterium</taxon>
    </lineage>
</organism>
<dbReference type="Pfam" id="PF07702">
    <property type="entry name" value="UTRA"/>
    <property type="match status" value="1"/>
</dbReference>
<dbReference type="CDD" id="cd07377">
    <property type="entry name" value="WHTH_GntR"/>
    <property type="match status" value="1"/>
</dbReference>
<dbReference type="Gene3D" id="1.10.10.10">
    <property type="entry name" value="Winged helix-like DNA-binding domain superfamily/Winged helix DNA-binding domain"/>
    <property type="match status" value="1"/>
</dbReference>
<dbReference type="PRINTS" id="PR00035">
    <property type="entry name" value="HTHGNTR"/>
</dbReference>
<keyword evidence="3" id="KW-0804">Transcription</keyword>
<dbReference type="InterPro" id="IPR036388">
    <property type="entry name" value="WH-like_DNA-bd_sf"/>
</dbReference>
<evidence type="ECO:0000256" key="2">
    <source>
        <dbReference type="ARBA" id="ARBA00023125"/>
    </source>
</evidence>
<dbReference type="InterPro" id="IPR050679">
    <property type="entry name" value="Bact_HTH_transcr_reg"/>
</dbReference>
<dbReference type="InterPro" id="IPR011663">
    <property type="entry name" value="UTRA"/>
</dbReference>
<dbReference type="SUPFAM" id="SSF64288">
    <property type="entry name" value="Chorismate lyase-like"/>
    <property type="match status" value="1"/>
</dbReference>
<dbReference type="PANTHER" id="PTHR44846">
    <property type="entry name" value="MANNOSYL-D-GLYCERATE TRANSPORT/METABOLISM SYSTEM REPRESSOR MNGR-RELATED"/>
    <property type="match status" value="1"/>
</dbReference>
<dbReference type="Proteomes" id="UP000196320">
    <property type="component" value="Unassembled WGS sequence"/>
</dbReference>
<reference evidence="5 6" key="1">
    <citation type="submission" date="2017-02" db="EMBL/GenBank/DDBJ databases">
        <authorList>
            <person name="Peterson S.W."/>
        </authorList>
    </citation>
    <scope>NUCLEOTIDE SEQUENCE [LARGE SCALE GENOMIC DNA]</scope>
    <source>
        <strain evidence="5 6">B Mb 05.01</strain>
    </source>
</reference>
<dbReference type="SUPFAM" id="SSF46785">
    <property type="entry name" value="Winged helix' DNA-binding domain"/>
    <property type="match status" value="1"/>
</dbReference>
<dbReference type="GO" id="GO:0045892">
    <property type="term" value="P:negative regulation of DNA-templated transcription"/>
    <property type="evidence" value="ECO:0007669"/>
    <property type="project" value="TreeGrafter"/>
</dbReference>
<evidence type="ECO:0000313" key="6">
    <source>
        <dbReference type="Proteomes" id="UP000196320"/>
    </source>
</evidence>
<sequence>MTEGIDRRSAAPMYDQLRQLIIDSIEANGLKPGDALPGEHRLCEQYGISRTVVRQALAQLEHEGLVERVKGKGTFVARPRTAESLVHTLAGLYDEVERRGGHVRSDVLRHERIEADADVAAALEIEIGDPVIVLERLRHVDEEAWSLSTTWMPDAVGQYSLDVDLRDTSLYRLLAERGIIATRGVRSAEATIATHEQAQLLGLSSGSALLRLRSVSRDETGRPIEFFLAYHRGDRSRFEFQLGGEHSQASLLHTEAGSSTIHSR</sequence>
<dbReference type="AlphaFoldDB" id="A0A1R4K644"/>
<dbReference type="RefSeq" id="WP_087132216.1">
    <property type="nucleotide sequence ID" value="NZ_FUKO01000023.1"/>
</dbReference>
<name>A0A1R4K644_9MICO</name>
<evidence type="ECO:0000259" key="4">
    <source>
        <dbReference type="PROSITE" id="PS50949"/>
    </source>
</evidence>
<dbReference type="InterPro" id="IPR028978">
    <property type="entry name" value="Chorismate_lyase_/UTRA_dom_sf"/>
</dbReference>
<dbReference type="Pfam" id="PF00392">
    <property type="entry name" value="GntR"/>
    <property type="match status" value="1"/>
</dbReference>
<proteinExistence type="predicted"/>
<dbReference type="OrthoDB" id="3194402at2"/>
<dbReference type="Gene3D" id="3.40.1410.10">
    <property type="entry name" value="Chorismate lyase-like"/>
    <property type="match status" value="1"/>
</dbReference>
<dbReference type="EMBL" id="FUKO01000023">
    <property type="protein sequence ID" value="SJN39840.1"/>
    <property type="molecule type" value="Genomic_DNA"/>
</dbReference>
<dbReference type="PROSITE" id="PS50949">
    <property type="entry name" value="HTH_GNTR"/>
    <property type="match status" value="1"/>
</dbReference>
<evidence type="ECO:0000256" key="3">
    <source>
        <dbReference type="ARBA" id="ARBA00023163"/>
    </source>
</evidence>
<evidence type="ECO:0000313" key="5">
    <source>
        <dbReference type="EMBL" id="SJN39840.1"/>
    </source>
</evidence>
<dbReference type="GO" id="GO:0003677">
    <property type="term" value="F:DNA binding"/>
    <property type="evidence" value="ECO:0007669"/>
    <property type="project" value="UniProtKB-KW"/>
</dbReference>
<keyword evidence="2" id="KW-0238">DNA-binding</keyword>
<dbReference type="SMART" id="SM00345">
    <property type="entry name" value="HTH_GNTR"/>
    <property type="match status" value="1"/>
</dbReference>
<protein>
    <submittedName>
        <fullName evidence="5">Transcriptional regulator, GntR family</fullName>
    </submittedName>
</protein>
<keyword evidence="6" id="KW-1185">Reference proteome</keyword>